<evidence type="ECO:0000259" key="1">
    <source>
        <dbReference type="PROSITE" id="PS50105"/>
    </source>
</evidence>
<evidence type="ECO:0000313" key="3">
    <source>
        <dbReference type="Proteomes" id="UP001187531"/>
    </source>
</evidence>
<dbReference type="EMBL" id="JAVRJZ010000007">
    <property type="protein sequence ID" value="KAK2720528.1"/>
    <property type="molecule type" value="Genomic_DNA"/>
</dbReference>
<organism evidence="2 3">
    <name type="scientific">Artemia franciscana</name>
    <name type="common">Brine shrimp</name>
    <name type="synonym">Artemia sanfranciscana</name>
    <dbReference type="NCBI Taxonomy" id="6661"/>
    <lineage>
        <taxon>Eukaryota</taxon>
        <taxon>Metazoa</taxon>
        <taxon>Ecdysozoa</taxon>
        <taxon>Arthropoda</taxon>
        <taxon>Crustacea</taxon>
        <taxon>Branchiopoda</taxon>
        <taxon>Anostraca</taxon>
        <taxon>Artemiidae</taxon>
        <taxon>Artemia</taxon>
    </lineage>
</organism>
<dbReference type="Pfam" id="PF07647">
    <property type="entry name" value="SAM_2"/>
    <property type="match status" value="1"/>
</dbReference>
<dbReference type="GO" id="GO:0007169">
    <property type="term" value="P:cell surface receptor protein tyrosine kinase signaling pathway"/>
    <property type="evidence" value="ECO:0007669"/>
    <property type="project" value="TreeGrafter"/>
</dbReference>
<proteinExistence type="predicted"/>
<dbReference type="PANTHER" id="PTHR20843:SF0">
    <property type="entry name" value="PROTEIN AVEUGLE"/>
    <property type="match status" value="1"/>
</dbReference>
<comment type="caution">
    <text evidence="2">The sequence shown here is derived from an EMBL/GenBank/DDBJ whole genome shotgun (WGS) entry which is preliminary data.</text>
</comment>
<dbReference type="InterPro" id="IPR001660">
    <property type="entry name" value="SAM"/>
</dbReference>
<dbReference type="EMBL" id="JAVRJZ010000007">
    <property type="protein sequence ID" value="KAK2720529.1"/>
    <property type="molecule type" value="Genomic_DNA"/>
</dbReference>
<dbReference type="SUPFAM" id="SSF47769">
    <property type="entry name" value="SAM/Pointed domain"/>
    <property type="match status" value="1"/>
</dbReference>
<dbReference type="Proteomes" id="UP001187531">
    <property type="component" value="Unassembled WGS sequence"/>
</dbReference>
<dbReference type="PROSITE" id="PS50105">
    <property type="entry name" value="SAM_DOMAIN"/>
    <property type="match status" value="1"/>
</dbReference>
<feature type="domain" description="SAM" evidence="1">
    <location>
        <begin position="30"/>
        <end position="96"/>
    </location>
</feature>
<name>A0AA88I2X5_ARTSF</name>
<dbReference type="InterPro" id="IPR052268">
    <property type="entry name" value="SAM_domain-containing_protein"/>
</dbReference>
<dbReference type="PANTHER" id="PTHR20843">
    <property type="entry name" value="STERILE ALPHA MOTIF DOMAIN CONTAINING PROTEIN 10"/>
    <property type="match status" value="1"/>
</dbReference>
<dbReference type="Gene3D" id="1.10.150.50">
    <property type="entry name" value="Transcription Factor, Ets-1"/>
    <property type="match status" value="1"/>
</dbReference>
<dbReference type="EMBL" id="JAVRJZ010000007">
    <property type="protein sequence ID" value="KAK2720527.1"/>
    <property type="molecule type" value="Genomic_DNA"/>
</dbReference>
<sequence>MGAKENEESLPFVARTKSNRTTRPKPVYLWNSADVLKWFRRHCGDYYSEYADLLTKHGISGSSLLQLNEVMIREMGMVNNEHVQEIWRQIMKLKLKADIMELREFEKKKDMVWAP</sequence>
<dbReference type="InterPro" id="IPR013761">
    <property type="entry name" value="SAM/pointed_sf"/>
</dbReference>
<dbReference type="GO" id="GO:0009898">
    <property type="term" value="C:cytoplasmic side of plasma membrane"/>
    <property type="evidence" value="ECO:0007669"/>
    <property type="project" value="TreeGrafter"/>
</dbReference>
<protein>
    <recommendedName>
        <fullName evidence="1">SAM domain-containing protein</fullName>
    </recommendedName>
</protein>
<dbReference type="SMART" id="SM00454">
    <property type="entry name" value="SAM"/>
    <property type="match status" value="1"/>
</dbReference>
<gene>
    <name evidence="2" type="ORF">QYM36_004415</name>
</gene>
<evidence type="ECO:0000313" key="2">
    <source>
        <dbReference type="EMBL" id="KAK2720529.1"/>
    </source>
</evidence>
<accession>A0AA88I2X5</accession>
<dbReference type="AlphaFoldDB" id="A0AA88I2X5"/>
<keyword evidence="3" id="KW-1185">Reference proteome</keyword>
<reference evidence="2" key="1">
    <citation type="submission" date="2023-07" db="EMBL/GenBank/DDBJ databases">
        <title>Chromosome-level genome assembly of Artemia franciscana.</title>
        <authorList>
            <person name="Jo E."/>
        </authorList>
    </citation>
    <scope>NUCLEOTIDE SEQUENCE</scope>
    <source>
        <tissue evidence="2">Whole body</tissue>
    </source>
</reference>